<gene>
    <name evidence="3" type="ORF">GCM10007874_46620</name>
</gene>
<dbReference type="Pfam" id="PF05443">
    <property type="entry name" value="ROS_MUCR"/>
    <property type="match status" value="1"/>
</dbReference>
<keyword evidence="4" id="KW-1185">Reference proteome</keyword>
<evidence type="ECO:0000313" key="3">
    <source>
        <dbReference type="EMBL" id="GLS21645.1"/>
    </source>
</evidence>
<dbReference type="RefSeq" id="WP_284314650.1">
    <property type="nucleotide sequence ID" value="NZ_BSPC01000052.1"/>
</dbReference>
<evidence type="ECO:0000256" key="2">
    <source>
        <dbReference type="SAM" id="MobiDB-lite"/>
    </source>
</evidence>
<sequence length="147" mass="15777">MDKSTIALAAEIVAAYVSNNPVAKPALPDLIGQVHAALMRSSEGAPAPVVVEAAPIPAVRIRKSITPDFLICLEDGKQFKSLKRHLRTAYGMTPADYRAKWGLPDDYPMVAPEYAAKRSAMAKELGLGQTRSRPTALPPNSKRQAGV</sequence>
<name>A0ABQ6CPA8_9HYPH</name>
<proteinExistence type="inferred from homology"/>
<dbReference type="InterPro" id="IPR008807">
    <property type="entry name" value="ROS_MUCR"/>
</dbReference>
<comment type="similarity">
    <text evidence="1">Belongs to the ros/MucR family.</text>
</comment>
<evidence type="ECO:0000313" key="4">
    <source>
        <dbReference type="Proteomes" id="UP001156882"/>
    </source>
</evidence>
<organism evidence="3 4">
    <name type="scientific">Labrys miyagiensis</name>
    <dbReference type="NCBI Taxonomy" id="346912"/>
    <lineage>
        <taxon>Bacteria</taxon>
        <taxon>Pseudomonadati</taxon>
        <taxon>Pseudomonadota</taxon>
        <taxon>Alphaproteobacteria</taxon>
        <taxon>Hyphomicrobiales</taxon>
        <taxon>Xanthobacteraceae</taxon>
        <taxon>Labrys</taxon>
    </lineage>
</organism>
<protein>
    <submittedName>
        <fullName evidence="3">MucR family transcriptional regulator</fullName>
    </submittedName>
</protein>
<feature type="region of interest" description="Disordered" evidence="2">
    <location>
        <begin position="125"/>
        <end position="147"/>
    </location>
</feature>
<reference evidence="4" key="1">
    <citation type="journal article" date="2019" name="Int. J. Syst. Evol. Microbiol.">
        <title>The Global Catalogue of Microorganisms (GCM) 10K type strain sequencing project: providing services to taxonomists for standard genome sequencing and annotation.</title>
        <authorList>
            <consortium name="The Broad Institute Genomics Platform"/>
            <consortium name="The Broad Institute Genome Sequencing Center for Infectious Disease"/>
            <person name="Wu L."/>
            <person name="Ma J."/>
        </authorList>
    </citation>
    <scope>NUCLEOTIDE SEQUENCE [LARGE SCALE GENOMIC DNA]</scope>
    <source>
        <strain evidence="4">NBRC 101365</strain>
    </source>
</reference>
<dbReference type="Proteomes" id="UP001156882">
    <property type="component" value="Unassembled WGS sequence"/>
</dbReference>
<comment type="caution">
    <text evidence="3">The sequence shown here is derived from an EMBL/GenBank/DDBJ whole genome shotgun (WGS) entry which is preliminary data.</text>
</comment>
<accession>A0ABQ6CPA8</accession>
<dbReference type="Gene3D" id="1.10.10.1550">
    <property type="entry name" value="ROS/MUCR transcriptional regulator protein"/>
    <property type="match status" value="1"/>
</dbReference>
<dbReference type="InterPro" id="IPR041920">
    <property type="entry name" value="ROS/MUCR_sf"/>
</dbReference>
<evidence type="ECO:0000256" key="1">
    <source>
        <dbReference type="ARBA" id="ARBA00007031"/>
    </source>
</evidence>
<dbReference type="EMBL" id="BSPC01000052">
    <property type="protein sequence ID" value="GLS21645.1"/>
    <property type="molecule type" value="Genomic_DNA"/>
</dbReference>